<reference evidence="2" key="1">
    <citation type="journal article" date="2022" name="Int. J. Mol. Sci.">
        <title>Draft Genome of Tanacetum Coccineum: Genomic Comparison of Closely Related Tanacetum-Family Plants.</title>
        <authorList>
            <person name="Yamashiro T."/>
            <person name="Shiraishi A."/>
            <person name="Nakayama K."/>
            <person name="Satake H."/>
        </authorList>
    </citation>
    <scope>NUCLEOTIDE SEQUENCE</scope>
</reference>
<evidence type="ECO:0000313" key="2">
    <source>
        <dbReference type="EMBL" id="GJT38704.1"/>
    </source>
</evidence>
<evidence type="ECO:0000256" key="1">
    <source>
        <dbReference type="SAM" id="MobiDB-lite"/>
    </source>
</evidence>
<feature type="compositionally biased region" description="Low complexity" evidence="1">
    <location>
        <begin position="22"/>
        <end position="33"/>
    </location>
</feature>
<reference evidence="2" key="2">
    <citation type="submission" date="2022-01" db="EMBL/GenBank/DDBJ databases">
        <authorList>
            <person name="Yamashiro T."/>
            <person name="Shiraishi A."/>
            <person name="Satake H."/>
            <person name="Nakayama K."/>
        </authorList>
    </citation>
    <scope>NUCLEOTIDE SEQUENCE</scope>
</reference>
<comment type="caution">
    <text evidence="2">The sequence shown here is derived from an EMBL/GenBank/DDBJ whole genome shotgun (WGS) entry which is preliminary data.</text>
</comment>
<organism evidence="2 3">
    <name type="scientific">Tanacetum coccineum</name>
    <dbReference type="NCBI Taxonomy" id="301880"/>
    <lineage>
        <taxon>Eukaryota</taxon>
        <taxon>Viridiplantae</taxon>
        <taxon>Streptophyta</taxon>
        <taxon>Embryophyta</taxon>
        <taxon>Tracheophyta</taxon>
        <taxon>Spermatophyta</taxon>
        <taxon>Magnoliopsida</taxon>
        <taxon>eudicotyledons</taxon>
        <taxon>Gunneridae</taxon>
        <taxon>Pentapetalae</taxon>
        <taxon>asterids</taxon>
        <taxon>campanulids</taxon>
        <taxon>Asterales</taxon>
        <taxon>Asteraceae</taxon>
        <taxon>Asteroideae</taxon>
        <taxon>Anthemideae</taxon>
        <taxon>Anthemidinae</taxon>
        <taxon>Tanacetum</taxon>
    </lineage>
</organism>
<sequence length="164" mass="18243">MDAGSFGNPSEHSVEFESEIISVPKEVSESKSVTTNEKVRISEPKPERSEPIQLNAVRPNSNSVRPNVNTVRQNVNSVRSNVNTVRPKQPVPTRKFVGTAVKTIQQVIIEKHRPKTPLSNSRNPILRFRTVNAKDTTQTMEDNRCILDSDSAEHAMTVTKDSPG</sequence>
<dbReference type="EMBL" id="BQNB010015324">
    <property type="protein sequence ID" value="GJT38704.1"/>
    <property type="molecule type" value="Genomic_DNA"/>
</dbReference>
<dbReference type="Proteomes" id="UP001151760">
    <property type="component" value="Unassembled WGS sequence"/>
</dbReference>
<accession>A0ABQ5DI77</accession>
<gene>
    <name evidence="2" type="ORF">Tco_0938569</name>
</gene>
<name>A0ABQ5DI77_9ASTR</name>
<proteinExistence type="predicted"/>
<keyword evidence="3" id="KW-1185">Reference proteome</keyword>
<evidence type="ECO:0000313" key="3">
    <source>
        <dbReference type="Proteomes" id="UP001151760"/>
    </source>
</evidence>
<feature type="compositionally biased region" description="Basic and acidic residues" evidence="1">
    <location>
        <begin position="37"/>
        <end position="50"/>
    </location>
</feature>
<protein>
    <submittedName>
        <fullName evidence="2">Uncharacterized protein</fullName>
    </submittedName>
</protein>
<feature type="region of interest" description="Disordered" evidence="1">
    <location>
        <begin position="1"/>
        <end position="51"/>
    </location>
</feature>